<sequence length="345" mass="39198">MLNNQSQLGEGNLRENLSNIMNDPNFRVGQTKKEIVWKRNKATLYYYPSKSKKYKIPLFLIYSLINESYILDLYPGMSMIEAFGQEGYDVYLLDFGKPGYEDHDLTLDDYIIKYIQTAVKKTLVHSEATELTIIGYCLGGTLATIYTAICDEPVKNLILFATPIDFERSPFLQTWSFAVKRGDIDIDSVIDAYGVIPAKLVYLALKMAIAPITFTSYMSLMERADDEESVRKWLLFNKWVKGHIPFAGATLKQLINVFKENQLIKDQLIIKGNKVKLACIESNLLVLSTTGDQIVPEHLTTPIVEKVSSADKQFKRLKGGHVTIAMRGEIPIEMVNWLSERSDLI</sequence>
<dbReference type="Proteomes" id="UP000018896">
    <property type="component" value="Unassembled WGS sequence"/>
</dbReference>
<dbReference type="Pfam" id="PF00561">
    <property type="entry name" value="Abhydrolase_1"/>
    <property type="match status" value="1"/>
</dbReference>
<dbReference type="SUPFAM" id="SSF53474">
    <property type="entry name" value="alpha/beta-Hydrolases"/>
    <property type="match status" value="1"/>
</dbReference>
<evidence type="ECO:0000313" key="3">
    <source>
        <dbReference type="Proteomes" id="UP000018896"/>
    </source>
</evidence>
<name>W4R1V7_HALA3</name>
<dbReference type="PANTHER" id="PTHR36837:SF2">
    <property type="entry name" value="POLY(3-HYDROXYALKANOATE) POLYMERASE SUBUNIT PHAC"/>
    <property type="match status" value="1"/>
</dbReference>
<proteinExistence type="predicted"/>
<organism evidence="2 3">
    <name type="scientific">Halalkalibacter akibai (strain ATCC 43226 / DSM 21942 / CIP 109018 / JCM 9157 / 1139)</name>
    <name type="common">Bacillus akibai</name>
    <dbReference type="NCBI Taxonomy" id="1236973"/>
    <lineage>
        <taxon>Bacteria</taxon>
        <taxon>Bacillati</taxon>
        <taxon>Bacillota</taxon>
        <taxon>Bacilli</taxon>
        <taxon>Bacillales</taxon>
        <taxon>Bacillaceae</taxon>
        <taxon>Halalkalibacter</taxon>
    </lineage>
</organism>
<gene>
    <name evidence="2" type="ORF">JCM9157_4826</name>
</gene>
<dbReference type="EMBL" id="BAUV01000082">
    <property type="protein sequence ID" value="GAE37519.1"/>
    <property type="molecule type" value="Genomic_DNA"/>
</dbReference>
<dbReference type="InterPro" id="IPR000073">
    <property type="entry name" value="AB_hydrolase_1"/>
</dbReference>
<dbReference type="InterPro" id="IPR029058">
    <property type="entry name" value="AB_hydrolase_fold"/>
</dbReference>
<dbReference type="eggNOG" id="COG3243">
    <property type="taxonomic scope" value="Bacteria"/>
</dbReference>
<dbReference type="STRING" id="1236973.JCM9157_4826"/>
<keyword evidence="3" id="KW-1185">Reference proteome</keyword>
<evidence type="ECO:0000259" key="1">
    <source>
        <dbReference type="Pfam" id="PF00561"/>
    </source>
</evidence>
<dbReference type="RefSeq" id="WP_235715079.1">
    <property type="nucleotide sequence ID" value="NZ_BAUV01000082.1"/>
</dbReference>
<feature type="domain" description="AB hydrolase-1" evidence="1">
    <location>
        <begin position="72"/>
        <end position="165"/>
    </location>
</feature>
<evidence type="ECO:0000313" key="2">
    <source>
        <dbReference type="EMBL" id="GAE37519.1"/>
    </source>
</evidence>
<accession>W4R1V7</accession>
<dbReference type="InterPro" id="IPR051321">
    <property type="entry name" value="PHA/PHB_synthase"/>
</dbReference>
<dbReference type="PANTHER" id="PTHR36837">
    <property type="entry name" value="POLY(3-HYDROXYALKANOATE) POLYMERASE SUBUNIT PHAC"/>
    <property type="match status" value="1"/>
</dbReference>
<comment type="caution">
    <text evidence="2">The sequence shown here is derived from an EMBL/GenBank/DDBJ whole genome shotgun (WGS) entry which is preliminary data.</text>
</comment>
<dbReference type="Gene3D" id="3.40.50.1820">
    <property type="entry name" value="alpha/beta hydrolase"/>
    <property type="match status" value="1"/>
</dbReference>
<reference evidence="2 3" key="1">
    <citation type="journal article" date="2014" name="Genome Announc.">
        <title>Draft Genome Sequences of Three Alkaliphilic Bacillus Strains, Bacillus wakoensis JCM 9140T, Bacillus akibai JCM 9157T, and Bacillus hemicellulosilyticus JCM 9152T.</title>
        <authorList>
            <person name="Yuki M."/>
            <person name="Oshima K."/>
            <person name="Suda W."/>
            <person name="Oshida Y."/>
            <person name="Kitamura K."/>
            <person name="Iida T."/>
            <person name="Hattori M."/>
            <person name="Ohkuma M."/>
        </authorList>
    </citation>
    <scope>NUCLEOTIDE SEQUENCE [LARGE SCALE GENOMIC DNA]</scope>
    <source>
        <strain evidence="2 3">JCM 9157</strain>
    </source>
</reference>
<protein>
    <submittedName>
        <fullName evidence="2">Polyhydroxyalkanoic acid synthase</fullName>
    </submittedName>
</protein>
<dbReference type="AlphaFoldDB" id="W4R1V7"/>